<dbReference type="Proteomes" id="UP000447833">
    <property type="component" value="Unassembled WGS sequence"/>
</dbReference>
<reference evidence="2 3" key="1">
    <citation type="submission" date="2019-11" db="EMBL/GenBank/DDBJ databases">
        <title>Genome sequences of 17 halophilic strains isolated from different environments.</title>
        <authorList>
            <person name="Furrow R.E."/>
        </authorList>
    </citation>
    <scope>NUCLEOTIDE SEQUENCE [LARGE SCALE GENOMIC DNA]</scope>
    <source>
        <strain evidence="2 3">22506_14_FS</strain>
    </source>
</reference>
<evidence type="ECO:0000256" key="1">
    <source>
        <dbReference type="SAM" id="Phobius"/>
    </source>
</evidence>
<evidence type="ECO:0000313" key="3">
    <source>
        <dbReference type="Proteomes" id="UP000447833"/>
    </source>
</evidence>
<accession>A0A845EXD0</accession>
<keyword evidence="1" id="KW-1133">Transmembrane helix</keyword>
<protein>
    <submittedName>
        <fullName evidence="2">Stressosome-associated protein Prli42</fullName>
    </submittedName>
</protein>
<proteinExistence type="predicted"/>
<keyword evidence="1" id="KW-0812">Transmembrane</keyword>
<feature type="transmembrane region" description="Helical" evidence="1">
    <location>
        <begin position="16"/>
        <end position="37"/>
    </location>
</feature>
<gene>
    <name evidence="2" type="primary">prli42</name>
    <name evidence="2" type="ORF">GLW07_07450</name>
</gene>
<sequence length="38" mass="4130">MLILGGTLMPRKATKIVVYIMIISMLLSLFAGATAMLF</sequence>
<name>A0A845EXD0_9BACL</name>
<dbReference type="NCBIfam" id="NF033880">
    <property type="entry name" value="Prli42"/>
    <property type="match status" value="1"/>
</dbReference>
<dbReference type="AlphaFoldDB" id="A0A845EXD0"/>
<organism evidence="2 3">
    <name type="scientific">Guptibacillus hwajinpoensis</name>
    <dbReference type="NCBI Taxonomy" id="208199"/>
    <lineage>
        <taxon>Bacteria</taxon>
        <taxon>Bacillati</taxon>
        <taxon>Bacillota</taxon>
        <taxon>Bacilli</taxon>
        <taxon>Bacillales</taxon>
        <taxon>Guptibacillaceae</taxon>
        <taxon>Guptibacillus</taxon>
    </lineage>
</organism>
<dbReference type="InterPro" id="IPR049722">
    <property type="entry name" value="Prli42-like"/>
</dbReference>
<evidence type="ECO:0000313" key="2">
    <source>
        <dbReference type="EMBL" id="MYL63189.1"/>
    </source>
</evidence>
<dbReference type="EMBL" id="WMEY01000002">
    <property type="protein sequence ID" value="MYL63189.1"/>
    <property type="molecule type" value="Genomic_DNA"/>
</dbReference>
<comment type="caution">
    <text evidence="2">The sequence shown here is derived from an EMBL/GenBank/DDBJ whole genome shotgun (WGS) entry which is preliminary data.</text>
</comment>
<keyword evidence="1" id="KW-0472">Membrane</keyword>